<dbReference type="Proteomes" id="UP000009073">
    <property type="component" value="Chromosome"/>
</dbReference>
<dbReference type="AlphaFoldDB" id="C4LBE8"/>
<keyword evidence="2" id="KW-1185">Reference proteome</keyword>
<proteinExistence type="predicted"/>
<dbReference type="EMBL" id="CP001616">
    <property type="protein sequence ID" value="ACQ92383.1"/>
    <property type="molecule type" value="Genomic_DNA"/>
</dbReference>
<sequence>MSYEYLDSFNDAPSIVTTTICEFSNNASVVFSQSLGAVTITSPTSQTIAWIFTGLPIADNSYVMTFEADIELVSDPMNLKHTGIFIVTNGEGLYGLRFAHLYSGWQVMEFSGMSSQVVRSFTQLSNPSFNVGERRRVKCIKTADNYKFYVNDSLVADITNASYRLSLPGIFSHQGSINVHSISYQIDGLNIYSKSLPMRLTFANGETKDKAWPGENSCKQLDSQTAEKAYGVTTAAMLNSPPLRKDFGFIEGVITRKTAPAVGQHVICLDDRFNLVAETLSGSSGYYRFDSLPINGLYAIHAYDNNEYKYAPVGADRRTPEAYP</sequence>
<dbReference type="RefSeq" id="WP_012728982.1">
    <property type="nucleotide sequence ID" value="NC_012691.1"/>
</dbReference>
<protein>
    <submittedName>
        <fullName evidence="1">Uncharacterized protein</fullName>
    </submittedName>
</protein>
<dbReference type="KEGG" id="tau:Tola_0755"/>
<reference evidence="1 2" key="2">
    <citation type="journal article" date="2011" name="Stand. Genomic Sci.">
        <title>Complete genome sequence of Tolumonas auensis type strain (TA 4).</title>
        <authorList>
            <person name="Chertkov O."/>
            <person name="Copeland A."/>
            <person name="Lucas S."/>
            <person name="Lapidus A."/>
            <person name="Berry K.W."/>
            <person name="Detter J.C."/>
            <person name="Del Rio T.G."/>
            <person name="Hammon N."/>
            <person name="Dalin E."/>
            <person name="Tice H."/>
            <person name="Pitluck S."/>
            <person name="Richardson P."/>
            <person name="Bruce D."/>
            <person name="Goodwin L."/>
            <person name="Han C."/>
            <person name="Tapia R."/>
            <person name="Saunders E."/>
            <person name="Schmutz J."/>
            <person name="Brettin T."/>
            <person name="Larimer F."/>
            <person name="Land M."/>
            <person name="Hauser L."/>
            <person name="Spring S."/>
            <person name="Rohde M."/>
            <person name="Kyrpides N.C."/>
            <person name="Ivanova N."/>
            <person name="Goker M."/>
            <person name="Beller H.R."/>
            <person name="Klenk H.P."/>
            <person name="Woyke T."/>
        </authorList>
    </citation>
    <scope>NUCLEOTIDE SEQUENCE [LARGE SCALE GENOMIC DNA]</scope>
    <source>
        <strain evidence="2">DSM 9187 / TA4</strain>
    </source>
</reference>
<accession>C4LBE8</accession>
<dbReference type="eggNOG" id="ENOG502ZB9U">
    <property type="taxonomic scope" value="Bacteria"/>
</dbReference>
<reference evidence="2" key="1">
    <citation type="submission" date="2009-05" db="EMBL/GenBank/DDBJ databases">
        <title>Complete sequence of Tolumonas auensis DSM 9187.</title>
        <authorList>
            <consortium name="US DOE Joint Genome Institute"/>
            <person name="Lucas S."/>
            <person name="Copeland A."/>
            <person name="Lapidus A."/>
            <person name="Glavina del Rio T."/>
            <person name="Tice H."/>
            <person name="Bruce D."/>
            <person name="Goodwin L."/>
            <person name="Pitluck S."/>
            <person name="Chertkov O."/>
            <person name="Brettin T."/>
            <person name="Detter J.C."/>
            <person name="Han C."/>
            <person name="Larimer F."/>
            <person name="Land M."/>
            <person name="Hauser L."/>
            <person name="Kyrpides N."/>
            <person name="Mikhailova N."/>
            <person name="Spring S."/>
            <person name="Beller H."/>
        </authorList>
    </citation>
    <scope>NUCLEOTIDE SEQUENCE [LARGE SCALE GENOMIC DNA]</scope>
    <source>
        <strain evidence="2">DSM 9187 / TA4</strain>
    </source>
</reference>
<dbReference type="HOGENOM" id="CLU_857751_0_0_6"/>
<name>C4LBE8_TOLAT</name>
<evidence type="ECO:0000313" key="1">
    <source>
        <dbReference type="EMBL" id="ACQ92383.1"/>
    </source>
</evidence>
<dbReference type="SUPFAM" id="SSF117074">
    <property type="entry name" value="Hypothetical protein PA1324"/>
    <property type="match status" value="1"/>
</dbReference>
<organism evidence="1 2">
    <name type="scientific">Tolumonas auensis (strain DSM 9187 / NBRC 110442 / TA 4)</name>
    <dbReference type="NCBI Taxonomy" id="595494"/>
    <lineage>
        <taxon>Bacteria</taxon>
        <taxon>Pseudomonadati</taxon>
        <taxon>Pseudomonadota</taxon>
        <taxon>Gammaproteobacteria</taxon>
        <taxon>Aeromonadales</taxon>
        <taxon>Aeromonadaceae</taxon>
        <taxon>Tolumonas</taxon>
    </lineage>
</organism>
<dbReference type="STRING" id="595494.Tola_0755"/>
<dbReference type="Gene3D" id="2.60.120.560">
    <property type="entry name" value="Exo-inulinase, domain 1"/>
    <property type="match status" value="1"/>
</dbReference>
<gene>
    <name evidence="1" type="ordered locus">Tola_0755</name>
</gene>
<evidence type="ECO:0000313" key="2">
    <source>
        <dbReference type="Proteomes" id="UP000009073"/>
    </source>
</evidence>